<evidence type="ECO:0000256" key="1">
    <source>
        <dbReference type="ARBA" id="ARBA00004496"/>
    </source>
</evidence>
<proteinExistence type="predicted"/>
<feature type="domain" description="PDZ" evidence="4">
    <location>
        <begin position="166"/>
        <end position="243"/>
    </location>
</feature>
<evidence type="ECO:0000313" key="6">
    <source>
        <dbReference type="Proteomes" id="UP001558632"/>
    </source>
</evidence>
<dbReference type="InterPro" id="IPR052122">
    <property type="entry name" value="Intracell_Traff_Signaling_Reg"/>
</dbReference>
<dbReference type="SUPFAM" id="SSF50156">
    <property type="entry name" value="PDZ domain-like"/>
    <property type="match status" value="1"/>
</dbReference>
<sequence>MRTNQTHHFTSSCTFRTTTSSQNELISRRIYEKLEAKLLLVVNKPMRSFIFSTHGRVNDEFEWWGSNSLPRPLKLLRAASNSSSFRKWRQRVVQRPFTFTMCRSDNFLLGYAKPDFSRCLPETNEHVQWQAEEYLKINFQNLDVLRALEQERQIRAGSLASKVRRTVVIPKRRKGKFGFTVQSYVFERLKYNTVESITYVDHVALDSPAFDAGLRSGDVILAVNGVDVRNFSHHELVAQINNSKSVRMAVLFGNHVHKIDLCSRSIKLLNLLADKEFELKVLETQEMRLLRKLPPLTDDQILEFFKDSCPTFDSVKRLPFSTSQMRGFSTEASSDEGSSSFVRRGSDRQPSSTESQCCTVDFGSSYTEQSPSLCLDFHPKWSSERASYYSNASVDISSENSEESTHL</sequence>
<dbReference type="PANTHER" id="PTHR15963">
    <property type="entry name" value="GENERAL RECEPTOR FOR PHOSPHOINOSITIDES 1-ASSOCIATED SCAFFOLD PROTEIN-RELATED"/>
    <property type="match status" value="1"/>
</dbReference>
<dbReference type="PANTHER" id="PTHR15963:SF5">
    <property type="entry name" value="SHORT SPINDLE 6, ISOFORM A"/>
    <property type="match status" value="1"/>
</dbReference>
<keyword evidence="2" id="KW-0963">Cytoplasm</keyword>
<protein>
    <submittedName>
        <fullName evidence="5">General receptor for phosphoinositides 1-associated scaffold protein</fullName>
    </submittedName>
</protein>
<dbReference type="InterPro" id="IPR001478">
    <property type="entry name" value="PDZ"/>
</dbReference>
<accession>A0ABR3KG12</accession>
<keyword evidence="5" id="KW-0675">Receptor</keyword>
<dbReference type="Proteomes" id="UP001558632">
    <property type="component" value="Unassembled WGS sequence"/>
</dbReference>
<keyword evidence="6" id="KW-1185">Reference proteome</keyword>
<organism evidence="5 6">
    <name type="scientific">Trichinella spiralis</name>
    <name type="common">Trichina worm</name>
    <dbReference type="NCBI Taxonomy" id="6334"/>
    <lineage>
        <taxon>Eukaryota</taxon>
        <taxon>Metazoa</taxon>
        <taxon>Ecdysozoa</taxon>
        <taxon>Nematoda</taxon>
        <taxon>Enoplea</taxon>
        <taxon>Dorylaimia</taxon>
        <taxon>Trichinellida</taxon>
        <taxon>Trichinellidae</taxon>
        <taxon>Trichinella</taxon>
    </lineage>
</organism>
<dbReference type="SMART" id="SM00228">
    <property type="entry name" value="PDZ"/>
    <property type="match status" value="1"/>
</dbReference>
<feature type="region of interest" description="Disordered" evidence="3">
    <location>
        <begin position="327"/>
        <end position="356"/>
    </location>
</feature>
<evidence type="ECO:0000256" key="2">
    <source>
        <dbReference type="ARBA" id="ARBA00022490"/>
    </source>
</evidence>
<comment type="subcellular location">
    <subcellularLocation>
        <location evidence="1">Cytoplasm</location>
    </subcellularLocation>
</comment>
<dbReference type="Gene3D" id="2.30.42.10">
    <property type="match status" value="1"/>
</dbReference>
<gene>
    <name evidence="5" type="ORF">TSPI_10810</name>
</gene>
<dbReference type="PROSITE" id="PS50106">
    <property type="entry name" value="PDZ"/>
    <property type="match status" value="1"/>
</dbReference>
<feature type="compositionally biased region" description="Low complexity" evidence="3">
    <location>
        <begin position="329"/>
        <end position="340"/>
    </location>
</feature>
<dbReference type="InterPro" id="IPR036034">
    <property type="entry name" value="PDZ_sf"/>
</dbReference>
<name>A0ABR3KG12_TRISP</name>
<evidence type="ECO:0000313" key="5">
    <source>
        <dbReference type="EMBL" id="KAL1235152.1"/>
    </source>
</evidence>
<dbReference type="EMBL" id="JBEUSY010000383">
    <property type="protein sequence ID" value="KAL1235152.1"/>
    <property type="molecule type" value="Genomic_DNA"/>
</dbReference>
<dbReference type="Pfam" id="PF00595">
    <property type="entry name" value="PDZ"/>
    <property type="match status" value="1"/>
</dbReference>
<evidence type="ECO:0000259" key="4">
    <source>
        <dbReference type="PROSITE" id="PS50106"/>
    </source>
</evidence>
<evidence type="ECO:0000256" key="3">
    <source>
        <dbReference type="SAM" id="MobiDB-lite"/>
    </source>
</evidence>
<comment type="caution">
    <text evidence="5">The sequence shown here is derived from an EMBL/GenBank/DDBJ whole genome shotgun (WGS) entry which is preliminary data.</text>
</comment>
<reference evidence="5 6" key="1">
    <citation type="submission" date="2024-07" db="EMBL/GenBank/DDBJ databases">
        <title>Enhanced genomic and transcriptomic resources for Trichinella pseudospiralis and T. spiralis underpin the discovery of pronounced molecular differences between stages and species.</title>
        <authorList>
            <person name="Pasi K.K."/>
            <person name="La Rosa G."/>
            <person name="Gomez-Morales M.A."/>
            <person name="Tosini F."/>
            <person name="Sumanam S."/>
            <person name="Young N.D."/>
            <person name="Chang B.C."/>
            <person name="Robin G.B."/>
        </authorList>
    </citation>
    <scope>NUCLEOTIDE SEQUENCE [LARGE SCALE GENOMIC DNA]</scope>
    <source>
        <strain evidence="5">ISS534</strain>
    </source>
</reference>